<dbReference type="EMBL" id="KI297082">
    <property type="protein sequence ID" value="ESA00606.1"/>
    <property type="molecule type" value="Genomic_DNA"/>
</dbReference>
<dbReference type="AlphaFoldDB" id="U9TB79"/>
<accession>U9TB79</accession>
<organism evidence="1">
    <name type="scientific">Rhizophagus irregularis (strain DAOM 181602 / DAOM 197198 / MUCL 43194)</name>
    <name type="common">Arbuscular mycorrhizal fungus</name>
    <name type="synonym">Glomus intraradices</name>
    <dbReference type="NCBI Taxonomy" id="747089"/>
    <lineage>
        <taxon>Eukaryota</taxon>
        <taxon>Fungi</taxon>
        <taxon>Fungi incertae sedis</taxon>
        <taxon>Mucoromycota</taxon>
        <taxon>Glomeromycotina</taxon>
        <taxon>Glomeromycetes</taxon>
        <taxon>Glomerales</taxon>
        <taxon>Glomeraceae</taxon>
        <taxon>Rhizophagus</taxon>
    </lineage>
</organism>
<evidence type="ECO:0000313" key="1">
    <source>
        <dbReference type="EMBL" id="ESA00606.1"/>
    </source>
</evidence>
<sequence length="183" mass="21056">MASHLPDPNSIKFIIDSINRLPLFATINNNTHDVYLLIHQLVPQDLYNIIYSYTHKHSIIKKIIFEFMTSFFNYFLKIFGSRITTSFTPGNEPEIFCAKINVNALNYRHLILLKNLPPPGLRAVSALITLLALHHSVFFSTTPLLCDPGWYRRCITRFSDPFVVGSDHFELFAFGWMGLFSSL</sequence>
<name>U9TB79_RHIID</name>
<dbReference type="HOGENOM" id="CLU_1475887_0_0_1"/>
<protein>
    <submittedName>
        <fullName evidence="1">Uncharacterized protein</fullName>
    </submittedName>
</protein>
<reference evidence="1" key="1">
    <citation type="submission" date="2013-07" db="EMBL/GenBank/DDBJ databases">
        <title>The genome of an arbuscular mycorrhizal fungus provides insights into the evolution of the oldest plant symbiosis.</title>
        <authorList>
            <consortium name="DOE Joint Genome Institute"/>
            <person name="Tisserant E."/>
            <person name="Malbreil M."/>
            <person name="Kuo A."/>
            <person name="Kohler A."/>
            <person name="Symeonidi A."/>
            <person name="Balestrini R."/>
            <person name="Charron P."/>
            <person name="Duensing N."/>
            <person name="Frei-dit-Frey N."/>
            <person name="Gianinazzi-Pearson V."/>
            <person name="Gilbert B."/>
            <person name="Handa Y."/>
            <person name="Hijri M."/>
            <person name="Kaul R."/>
            <person name="Kawaguchi M."/>
            <person name="Krajinski F."/>
            <person name="Lammers P."/>
            <person name="Lapierre D."/>
            <person name="Masclaux F.G."/>
            <person name="Murat C."/>
            <person name="Morin E."/>
            <person name="Ndikumana S."/>
            <person name="Pagni M."/>
            <person name="Petitpierre D."/>
            <person name="Requena N."/>
            <person name="Rosikiewicz P."/>
            <person name="Riley R."/>
            <person name="Saito K."/>
            <person name="San Clemente H."/>
            <person name="Shapiro H."/>
            <person name="van Tuinen D."/>
            <person name="Becard G."/>
            <person name="Bonfante P."/>
            <person name="Paszkowski U."/>
            <person name="Shachar-Hill Y."/>
            <person name="Young J.P."/>
            <person name="Sanders I.R."/>
            <person name="Henrissat B."/>
            <person name="Rensing S.A."/>
            <person name="Grigoriev I.V."/>
            <person name="Corradi N."/>
            <person name="Roux C."/>
            <person name="Martin F."/>
        </authorList>
    </citation>
    <scope>NUCLEOTIDE SEQUENCE</scope>
    <source>
        <strain evidence="1">DAOM 197198</strain>
    </source>
</reference>
<proteinExistence type="predicted"/>
<gene>
    <name evidence="1" type="ORF">GLOINDRAFT_87349</name>
</gene>